<comment type="subcellular location">
    <subcellularLocation>
        <location evidence="1">Cell membrane</location>
        <topology evidence="1">Multi-pass membrane protein</topology>
    </subcellularLocation>
</comment>
<reference evidence="8" key="1">
    <citation type="submission" date="2023-09" db="EMBL/GenBank/DDBJ databases">
        <authorList>
            <consortium name="CW5 consortium"/>
            <person name="Lu C.-W."/>
        </authorList>
    </citation>
    <scope>NUCLEOTIDE SEQUENCE</scope>
    <source>
        <strain evidence="8">KPS</strain>
    </source>
</reference>
<dbReference type="NCBIfam" id="TIGR00765">
    <property type="entry name" value="yihY_not_rbn"/>
    <property type="match status" value="1"/>
</dbReference>
<dbReference type="Gene3D" id="1.10.10.10">
    <property type="entry name" value="Winged helix-like DNA-binding domain superfamily/Winged helix DNA-binding domain"/>
    <property type="match status" value="1"/>
</dbReference>
<sequence>MHGPTLRDRARRVRRYVTSDVWLERAETAPAARRGLVWLLRRAFLAALGFVDDQCLLRASALTMTFVLSMVPFLAVVFSITKGLGVHNAEVTQMLLLRLAAGNPDTVARILEYVERTSAGRMGAVSAAFLLVTAGMLMANIERSFNAIWKVRQGRSPWRKFTDFFSVMLVCPLLMGTAVTLGASLRSGRLLGRLLEVAPVGAAYLLLLKLVPLFMVFVVLLFLYSYIPNTRVRPRAAMAGALLAAMAWQGAEYAYMVWQARFASYGLIYGSFAQVPLFLMWLYVSWAVVLFGVEVCHAVQNAPTFEKHLRAGRVSRLERDRLAVLAMLLLTRAFVRGTGAVPGHRMAALLDAPDHVLDDVLDRLAREGMVVRVCDDAPAWVLGTPPDGLRIVDVLLALAGRTRGEGEERVATSFEFINDTLARLAGDMAASPANATLRAYHDTTLPDWFDAAPASVHDMPDDEPEDTPEDATDDTWPDGNNGARDSAAKSETLEPHLRELLRGTVNGGFPTANASPLSPSPPSPDDTGGPGKGGHSGSGRA</sequence>
<protein>
    <submittedName>
        <fullName evidence="8">YihY/virulence factor BrkB family protein</fullName>
    </submittedName>
</protein>
<keyword evidence="3 7" id="KW-0812">Transmembrane</keyword>
<evidence type="ECO:0000313" key="8">
    <source>
        <dbReference type="EMBL" id="WMW65024.1"/>
    </source>
</evidence>
<organism evidence="8 9">
    <name type="scientific">Nitratidesulfovibrio liaohensis</name>
    <dbReference type="NCBI Taxonomy" id="2604158"/>
    <lineage>
        <taxon>Bacteria</taxon>
        <taxon>Pseudomonadati</taxon>
        <taxon>Thermodesulfobacteriota</taxon>
        <taxon>Desulfovibrionia</taxon>
        <taxon>Desulfovibrionales</taxon>
        <taxon>Desulfovibrionaceae</taxon>
        <taxon>Nitratidesulfovibrio</taxon>
    </lineage>
</organism>
<evidence type="ECO:0000256" key="1">
    <source>
        <dbReference type="ARBA" id="ARBA00004651"/>
    </source>
</evidence>
<evidence type="ECO:0000256" key="2">
    <source>
        <dbReference type="ARBA" id="ARBA00022475"/>
    </source>
</evidence>
<evidence type="ECO:0000256" key="3">
    <source>
        <dbReference type="ARBA" id="ARBA00022692"/>
    </source>
</evidence>
<feature type="region of interest" description="Disordered" evidence="6">
    <location>
        <begin position="451"/>
        <end position="541"/>
    </location>
</feature>
<evidence type="ECO:0000256" key="4">
    <source>
        <dbReference type="ARBA" id="ARBA00022989"/>
    </source>
</evidence>
<evidence type="ECO:0000256" key="7">
    <source>
        <dbReference type="SAM" id="Phobius"/>
    </source>
</evidence>
<evidence type="ECO:0000313" key="9">
    <source>
        <dbReference type="Proteomes" id="UP001180616"/>
    </source>
</evidence>
<proteinExistence type="predicted"/>
<accession>A0ABY9R2P6</accession>
<feature type="compositionally biased region" description="Basic and acidic residues" evidence="6">
    <location>
        <begin position="486"/>
        <end position="501"/>
    </location>
</feature>
<dbReference type="Pfam" id="PF03631">
    <property type="entry name" value="Virul_fac_BrkB"/>
    <property type="match status" value="1"/>
</dbReference>
<keyword evidence="4 7" id="KW-1133">Transmembrane helix</keyword>
<dbReference type="EMBL" id="CP133659">
    <property type="protein sequence ID" value="WMW65024.1"/>
    <property type="molecule type" value="Genomic_DNA"/>
</dbReference>
<keyword evidence="2" id="KW-1003">Cell membrane</keyword>
<dbReference type="PANTHER" id="PTHR30213">
    <property type="entry name" value="INNER MEMBRANE PROTEIN YHJD"/>
    <property type="match status" value="1"/>
</dbReference>
<gene>
    <name evidence="8" type="ORF">KPS_003113</name>
</gene>
<feature type="transmembrane region" description="Helical" evidence="7">
    <location>
        <begin position="161"/>
        <end position="183"/>
    </location>
</feature>
<evidence type="ECO:0000256" key="6">
    <source>
        <dbReference type="SAM" id="MobiDB-lite"/>
    </source>
</evidence>
<dbReference type="InterPro" id="IPR017039">
    <property type="entry name" value="Virul_fac_BrkB"/>
</dbReference>
<feature type="compositionally biased region" description="Gly residues" evidence="6">
    <location>
        <begin position="528"/>
        <end position="541"/>
    </location>
</feature>
<dbReference type="InterPro" id="IPR036388">
    <property type="entry name" value="WH-like_DNA-bd_sf"/>
</dbReference>
<keyword evidence="5 7" id="KW-0472">Membrane</keyword>
<dbReference type="Proteomes" id="UP001180616">
    <property type="component" value="Chromosome"/>
</dbReference>
<feature type="transmembrane region" description="Helical" evidence="7">
    <location>
        <begin position="203"/>
        <end position="224"/>
    </location>
</feature>
<feature type="compositionally biased region" description="Acidic residues" evidence="6">
    <location>
        <begin position="460"/>
        <end position="476"/>
    </location>
</feature>
<evidence type="ECO:0000256" key="5">
    <source>
        <dbReference type="ARBA" id="ARBA00023136"/>
    </source>
</evidence>
<feature type="transmembrane region" description="Helical" evidence="7">
    <location>
        <begin position="61"/>
        <end position="80"/>
    </location>
</feature>
<name>A0ABY9R2P6_9BACT</name>
<dbReference type="PANTHER" id="PTHR30213:SF0">
    <property type="entry name" value="UPF0761 MEMBRANE PROTEIN YIHY"/>
    <property type="match status" value="1"/>
</dbReference>
<dbReference type="RefSeq" id="WP_309541065.1">
    <property type="nucleotide sequence ID" value="NZ_CP133659.1"/>
</dbReference>
<feature type="transmembrane region" description="Helical" evidence="7">
    <location>
        <begin position="122"/>
        <end position="141"/>
    </location>
</feature>
<keyword evidence="9" id="KW-1185">Reference proteome</keyword>